<sequence length="189" mass="21176">MQIVCKTCIFLFSFLVLSSLVNAEELKNKLDLSYVSDDSMLFPENPSIVSFGIGSHRIKGGSANGAYISGIKSIENSDFGIYGRGELIVDEYKTGHFWSWNMALGVGYYVSEDFVPIMTVGKCFSNYSTCYFNLRHPTANDDDIDALYYGAGAYFKDYIGGGTWEVMADWSPYKNYNGMSIYIGYGFKF</sequence>
<feature type="chain" id="PRO_5008632230" description="Outer membrane protein beta-barrel domain-containing protein" evidence="1">
    <location>
        <begin position="24"/>
        <end position="189"/>
    </location>
</feature>
<gene>
    <name evidence="2" type="ORF">A6E04_15500</name>
</gene>
<protein>
    <recommendedName>
        <fullName evidence="4">Outer membrane protein beta-barrel domain-containing protein</fullName>
    </recommendedName>
</protein>
<name>A0A1B9NWU9_ALILO</name>
<proteinExistence type="predicted"/>
<dbReference type="OrthoDB" id="5918705at2"/>
<organism evidence="2 3">
    <name type="scientific">Aliivibrio logei</name>
    <name type="common">Vibrio logei</name>
    <dbReference type="NCBI Taxonomy" id="688"/>
    <lineage>
        <taxon>Bacteria</taxon>
        <taxon>Pseudomonadati</taxon>
        <taxon>Pseudomonadota</taxon>
        <taxon>Gammaproteobacteria</taxon>
        <taxon>Vibrionales</taxon>
        <taxon>Vibrionaceae</taxon>
        <taxon>Aliivibrio</taxon>
    </lineage>
</organism>
<reference evidence="2 3" key="1">
    <citation type="submission" date="2016-06" db="EMBL/GenBank/DDBJ databases">
        <authorList>
            <person name="Kjaerup R.B."/>
            <person name="Dalgaard T.S."/>
            <person name="Juul-Madsen H.R."/>
        </authorList>
    </citation>
    <scope>NUCLEOTIDE SEQUENCE [LARGE SCALE GENOMIC DNA]</scope>
    <source>
        <strain evidence="2 3">1S159</strain>
    </source>
</reference>
<evidence type="ECO:0008006" key="4">
    <source>
        <dbReference type="Google" id="ProtNLM"/>
    </source>
</evidence>
<dbReference type="RefSeq" id="WP_023602573.1">
    <property type="nucleotide sequence ID" value="NZ_CAWMPN010000014.1"/>
</dbReference>
<dbReference type="AlphaFoldDB" id="A0A1B9NWU9"/>
<dbReference type="EMBL" id="MAJU01000014">
    <property type="protein sequence ID" value="OCH19958.1"/>
    <property type="molecule type" value="Genomic_DNA"/>
</dbReference>
<comment type="caution">
    <text evidence="2">The sequence shown here is derived from an EMBL/GenBank/DDBJ whole genome shotgun (WGS) entry which is preliminary data.</text>
</comment>
<accession>A0A1B9NWU9</accession>
<evidence type="ECO:0000313" key="3">
    <source>
        <dbReference type="Proteomes" id="UP000093523"/>
    </source>
</evidence>
<keyword evidence="1" id="KW-0732">Signal</keyword>
<dbReference type="Proteomes" id="UP000093523">
    <property type="component" value="Unassembled WGS sequence"/>
</dbReference>
<feature type="signal peptide" evidence="1">
    <location>
        <begin position="1"/>
        <end position="23"/>
    </location>
</feature>
<evidence type="ECO:0000313" key="2">
    <source>
        <dbReference type="EMBL" id="OCH19958.1"/>
    </source>
</evidence>
<evidence type="ECO:0000256" key="1">
    <source>
        <dbReference type="SAM" id="SignalP"/>
    </source>
</evidence>
<dbReference type="STRING" id="688.A6E04_15500"/>